<feature type="signal peptide" evidence="1">
    <location>
        <begin position="1"/>
        <end position="17"/>
    </location>
</feature>
<dbReference type="InterPro" id="IPR051686">
    <property type="entry name" value="Lipoprotein_DolP"/>
</dbReference>
<dbReference type="SMART" id="SM00749">
    <property type="entry name" value="BON"/>
    <property type="match status" value="1"/>
</dbReference>
<accession>A0ABU6J8S4</accession>
<evidence type="ECO:0000259" key="2">
    <source>
        <dbReference type="PROSITE" id="PS50914"/>
    </source>
</evidence>
<gene>
    <name evidence="3" type="ORF">RY831_12955</name>
</gene>
<organism evidence="3 4">
    <name type="scientific">Noviherbaspirillum album</name>
    <dbReference type="NCBI Taxonomy" id="3080276"/>
    <lineage>
        <taxon>Bacteria</taxon>
        <taxon>Pseudomonadati</taxon>
        <taxon>Pseudomonadota</taxon>
        <taxon>Betaproteobacteria</taxon>
        <taxon>Burkholderiales</taxon>
        <taxon>Oxalobacteraceae</taxon>
        <taxon>Noviherbaspirillum</taxon>
    </lineage>
</organism>
<dbReference type="Proteomes" id="UP001352263">
    <property type="component" value="Unassembled WGS sequence"/>
</dbReference>
<protein>
    <submittedName>
        <fullName evidence="3">BON domain-containing protein</fullName>
    </submittedName>
</protein>
<dbReference type="Gene3D" id="3.30.1340.30">
    <property type="match status" value="1"/>
</dbReference>
<keyword evidence="4" id="KW-1185">Reference proteome</keyword>
<dbReference type="EMBL" id="JAWIIV010000009">
    <property type="protein sequence ID" value="MEC4720065.1"/>
    <property type="molecule type" value="Genomic_DNA"/>
</dbReference>
<dbReference type="PANTHER" id="PTHR34606:SF15">
    <property type="entry name" value="BON DOMAIN-CONTAINING PROTEIN"/>
    <property type="match status" value="1"/>
</dbReference>
<dbReference type="InterPro" id="IPR014004">
    <property type="entry name" value="Transpt-assoc_nodulatn_dom_bac"/>
</dbReference>
<reference evidence="3 4" key="1">
    <citation type="submission" date="2023-10" db="EMBL/GenBank/DDBJ databases">
        <title>Noviherbaspirillum sp. CPCC 100848 genome assembly.</title>
        <authorList>
            <person name="Li X.Y."/>
            <person name="Fang X.M."/>
        </authorList>
    </citation>
    <scope>NUCLEOTIDE SEQUENCE [LARGE SCALE GENOMIC DNA]</scope>
    <source>
        <strain evidence="3 4">CPCC 100848</strain>
    </source>
</reference>
<feature type="domain" description="BON" evidence="2">
    <location>
        <begin position="40"/>
        <end position="108"/>
    </location>
</feature>
<name>A0ABU6J8S4_9BURK</name>
<dbReference type="PROSITE" id="PS50914">
    <property type="entry name" value="BON"/>
    <property type="match status" value="1"/>
</dbReference>
<sequence length="108" mass="10879">MKNIKLLALVMSVAVLAGCAGMNKSGAGSSASQQTSAATGDAAIVSKIKSSLAADADLKNAKIDVTSAEGAVRLKGEIKSLALRRKVDAIVKDVPGVKSVDNQLIVTG</sequence>
<evidence type="ECO:0000313" key="3">
    <source>
        <dbReference type="EMBL" id="MEC4720065.1"/>
    </source>
</evidence>
<dbReference type="PROSITE" id="PS51257">
    <property type="entry name" value="PROKAR_LIPOPROTEIN"/>
    <property type="match status" value="1"/>
</dbReference>
<proteinExistence type="predicted"/>
<comment type="caution">
    <text evidence="3">The sequence shown here is derived from an EMBL/GenBank/DDBJ whole genome shotgun (WGS) entry which is preliminary data.</text>
</comment>
<evidence type="ECO:0000313" key="4">
    <source>
        <dbReference type="Proteomes" id="UP001352263"/>
    </source>
</evidence>
<keyword evidence="1" id="KW-0732">Signal</keyword>
<feature type="chain" id="PRO_5046945132" evidence="1">
    <location>
        <begin position="18"/>
        <end position="108"/>
    </location>
</feature>
<dbReference type="InterPro" id="IPR007055">
    <property type="entry name" value="BON_dom"/>
</dbReference>
<evidence type="ECO:0000256" key="1">
    <source>
        <dbReference type="SAM" id="SignalP"/>
    </source>
</evidence>
<dbReference type="Pfam" id="PF04972">
    <property type="entry name" value="BON"/>
    <property type="match status" value="1"/>
</dbReference>
<dbReference type="RefSeq" id="WP_326506780.1">
    <property type="nucleotide sequence ID" value="NZ_JAWIIV010000009.1"/>
</dbReference>
<dbReference type="PANTHER" id="PTHR34606">
    <property type="entry name" value="BON DOMAIN-CONTAINING PROTEIN"/>
    <property type="match status" value="1"/>
</dbReference>